<evidence type="ECO:0000256" key="4">
    <source>
        <dbReference type="ARBA" id="ARBA00023136"/>
    </source>
</evidence>
<feature type="transmembrane region" description="Helical" evidence="5">
    <location>
        <begin position="264"/>
        <end position="293"/>
    </location>
</feature>
<feature type="domain" description="O-antigen ligase-related" evidence="6">
    <location>
        <begin position="252"/>
        <end position="375"/>
    </location>
</feature>
<evidence type="ECO:0000256" key="5">
    <source>
        <dbReference type="SAM" id="Phobius"/>
    </source>
</evidence>
<dbReference type="Proteomes" id="UP000323258">
    <property type="component" value="Unassembled WGS sequence"/>
</dbReference>
<reference evidence="7 8" key="1">
    <citation type="submission" date="2019-08" db="EMBL/GenBank/DDBJ databases">
        <authorList>
            <person name="Seo Y.L."/>
        </authorList>
    </citation>
    <scope>NUCLEOTIDE SEQUENCE [LARGE SCALE GENOMIC DNA]</scope>
    <source>
        <strain evidence="7 8">MaA-C15</strain>
    </source>
</reference>
<keyword evidence="4 5" id="KW-0472">Membrane</keyword>
<keyword evidence="8" id="KW-1185">Reference proteome</keyword>
<sequence>MAAVTGTGGKGARSATPIVTDAWALQCFLVASTIVMLPLHWALGTELPWIFLIGLVLAFGMVRFSLLEWQMLALAAALSLSLLVAMMQHFQGERAFGAVYNIAVLVLLVVFINFGRQLDHAGRGRTGLWPKDGIYRAALFAYAAYVVFIVVVTAYASVSGQSRITFNSLILGNLGELPGILGTYAANLVVETDWINGGTVSRNHGMGVYATESAIQVVMLGAMGAIYLIRRRMYGWAFLVELSILPMLIPFGSRTTGLAYVASLLFLGLIWRGGLLLGAVLVGPFVLAGMVLFGPDLLGAVQSSAQSLADARAGSTETRLETYKLAVRMVLDHNLILGLGIKPVDPSLAEIPIGSHSSVVSTFTRAGLIGLGLFLAYYFTLAVRVIAVQLAALARAARLNIESRLELAYLGRAIFVVLVWYLTEDLDVPLYHTLLSGLIIGIFWNMSERLRHV</sequence>
<feature type="transmembrane region" description="Helical" evidence="5">
    <location>
        <begin position="47"/>
        <end position="64"/>
    </location>
</feature>
<evidence type="ECO:0000259" key="6">
    <source>
        <dbReference type="Pfam" id="PF04932"/>
    </source>
</evidence>
<dbReference type="GO" id="GO:0016020">
    <property type="term" value="C:membrane"/>
    <property type="evidence" value="ECO:0007669"/>
    <property type="project" value="UniProtKB-SubCell"/>
</dbReference>
<name>A0A5D4GUB2_9HYPH</name>
<feature type="transmembrane region" description="Helical" evidence="5">
    <location>
        <begin position="71"/>
        <end position="90"/>
    </location>
</feature>
<evidence type="ECO:0000256" key="1">
    <source>
        <dbReference type="ARBA" id="ARBA00004141"/>
    </source>
</evidence>
<dbReference type="Pfam" id="PF04932">
    <property type="entry name" value="Wzy_C"/>
    <property type="match status" value="1"/>
</dbReference>
<reference evidence="7 8" key="2">
    <citation type="submission" date="2019-09" db="EMBL/GenBank/DDBJ databases">
        <title>Mesorhizobium sp. MaA-C15 isolated from Microcystis aeruginosa.</title>
        <authorList>
            <person name="Jeong S.E."/>
            <person name="Jin H.M."/>
            <person name="Jeon C.O."/>
        </authorList>
    </citation>
    <scope>NUCLEOTIDE SEQUENCE [LARGE SCALE GENOMIC DNA]</scope>
    <source>
        <strain evidence="7 8">MaA-C15</strain>
    </source>
</reference>
<evidence type="ECO:0000313" key="7">
    <source>
        <dbReference type="EMBL" id="TYR30100.1"/>
    </source>
</evidence>
<feature type="transmembrane region" description="Helical" evidence="5">
    <location>
        <begin position="429"/>
        <end position="447"/>
    </location>
</feature>
<protein>
    <submittedName>
        <fullName evidence="7">O-antigen ligase family protein</fullName>
    </submittedName>
</protein>
<feature type="transmembrane region" description="Helical" evidence="5">
    <location>
        <begin position="134"/>
        <end position="158"/>
    </location>
</feature>
<feature type="transmembrane region" description="Helical" evidence="5">
    <location>
        <begin position="96"/>
        <end position="114"/>
    </location>
</feature>
<feature type="transmembrane region" description="Helical" evidence="5">
    <location>
        <begin position="207"/>
        <end position="228"/>
    </location>
</feature>
<gene>
    <name evidence="7" type="ORF">FY036_19630</name>
</gene>
<accession>A0A5D4GUB2</accession>
<dbReference type="GO" id="GO:0016874">
    <property type="term" value="F:ligase activity"/>
    <property type="evidence" value="ECO:0007669"/>
    <property type="project" value="UniProtKB-KW"/>
</dbReference>
<feature type="transmembrane region" description="Helical" evidence="5">
    <location>
        <begin position="368"/>
        <end position="393"/>
    </location>
</feature>
<evidence type="ECO:0000256" key="2">
    <source>
        <dbReference type="ARBA" id="ARBA00022692"/>
    </source>
</evidence>
<proteinExistence type="predicted"/>
<evidence type="ECO:0000256" key="3">
    <source>
        <dbReference type="ARBA" id="ARBA00022989"/>
    </source>
</evidence>
<organism evidence="7 8">
    <name type="scientific">Neoaquamicrobium microcysteis</name>
    <dbReference type="NCBI Taxonomy" id="2682781"/>
    <lineage>
        <taxon>Bacteria</taxon>
        <taxon>Pseudomonadati</taxon>
        <taxon>Pseudomonadota</taxon>
        <taxon>Alphaproteobacteria</taxon>
        <taxon>Hyphomicrobiales</taxon>
        <taxon>Phyllobacteriaceae</taxon>
        <taxon>Neoaquamicrobium</taxon>
    </lineage>
</organism>
<keyword evidence="2 5" id="KW-0812">Transmembrane</keyword>
<feature type="transmembrane region" description="Helical" evidence="5">
    <location>
        <begin position="405"/>
        <end position="423"/>
    </location>
</feature>
<dbReference type="InterPro" id="IPR007016">
    <property type="entry name" value="O-antigen_ligase-rel_domated"/>
</dbReference>
<dbReference type="AlphaFoldDB" id="A0A5D4GUB2"/>
<dbReference type="RefSeq" id="WP_148916458.1">
    <property type="nucleotide sequence ID" value="NZ_VSZS01000067.1"/>
</dbReference>
<dbReference type="EMBL" id="VSZS01000067">
    <property type="protein sequence ID" value="TYR30100.1"/>
    <property type="molecule type" value="Genomic_DNA"/>
</dbReference>
<feature type="transmembrane region" description="Helical" evidence="5">
    <location>
        <begin position="164"/>
        <end position="186"/>
    </location>
</feature>
<keyword evidence="7" id="KW-0436">Ligase</keyword>
<keyword evidence="3 5" id="KW-1133">Transmembrane helix</keyword>
<evidence type="ECO:0000313" key="8">
    <source>
        <dbReference type="Proteomes" id="UP000323258"/>
    </source>
</evidence>
<comment type="subcellular location">
    <subcellularLocation>
        <location evidence="1">Membrane</location>
        <topology evidence="1">Multi-pass membrane protein</topology>
    </subcellularLocation>
</comment>
<feature type="transmembrane region" description="Helical" evidence="5">
    <location>
        <begin position="22"/>
        <end position="41"/>
    </location>
</feature>
<comment type="caution">
    <text evidence="7">The sequence shown here is derived from an EMBL/GenBank/DDBJ whole genome shotgun (WGS) entry which is preliminary data.</text>
</comment>